<proteinExistence type="predicted"/>
<dbReference type="Pfam" id="PF00550">
    <property type="entry name" value="PP-binding"/>
    <property type="match status" value="1"/>
</dbReference>
<dbReference type="InterPro" id="IPR010071">
    <property type="entry name" value="AA_adenyl_dom"/>
</dbReference>
<dbReference type="PROSITE" id="PS00455">
    <property type="entry name" value="AMP_BINDING"/>
    <property type="match status" value="1"/>
</dbReference>
<dbReference type="InterPro" id="IPR023213">
    <property type="entry name" value="CAT-like_dom_sf"/>
</dbReference>
<dbReference type="InterPro" id="IPR001242">
    <property type="entry name" value="Condensation_dom"/>
</dbReference>
<dbReference type="InterPro" id="IPR000873">
    <property type="entry name" value="AMP-dep_synth/lig_dom"/>
</dbReference>
<evidence type="ECO:0000256" key="4">
    <source>
        <dbReference type="ARBA" id="ARBA00022737"/>
    </source>
</evidence>
<evidence type="ECO:0000313" key="8">
    <source>
        <dbReference type="Proteomes" id="UP001610818"/>
    </source>
</evidence>
<name>A0ABW7R011_9ACTN</name>
<dbReference type="InterPro" id="IPR020845">
    <property type="entry name" value="AMP-binding_CS"/>
</dbReference>
<keyword evidence="2" id="KW-0596">Phosphopantetheine</keyword>
<dbReference type="Pfam" id="PF00668">
    <property type="entry name" value="Condensation"/>
    <property type="match status" value="2"/>
</dbReference>
<evidence type="ECO:0000313" key="7">
    <source>
        <dbReference type="EMBL" id="MFH8550616.1"/>
    </source>
</evidence>
<dbReference type="Gene3D" id="3.30.559.10">
    <property type="entry name" value="Chloramphenicol acetyltransferase-like domain"/>
    <property type="match status" value="2"/>
</dbReference>
<dbReference type="Gene3D" id="1.10.1200.10">
    <property type="entry name" value="ACP-like"/>
    <property type="match status" value="1"/>
</dbReference>
<feature type="domain" description="Carrier" evidence="6">
    <location>
        <begin position="954"/>
        <end position="1028"/>
    </location>
</feature>
<dbReference type="InterPro" id="IPR036736">
    <property type="entry name" value="ACP-like_sf"/>
</dbReference>
<dbReference type="SUPFAM" id="SSF47336">
    <property type="entry name" value="ACP-like"/>
    <property type="match status" value="1"/>
</dbReference>
<dbReference type="RefSeq" id="WP_397717170.1">
    <property type="nucleotide sequence ID" value="NZ_JBIRGN010000008.1"/>
</dbReference>
<dbReference type="InterPro" id="IPR025110">
    <property type="entry name" value="AMP-bd_C"/>
</dbReference>
<dbReference type="InterPro" id="IPR010060">
    <property type="entry name" value="NRPS_synth"/>
</dbReference>
<comment type="caution">
    <text evidence="7">The sequence shown here is derived from an EMBL/GenBank/DDBJ whole genome shotgun (WGS) entry which is preliminary data.</text>
</comment>
<reference evidence="7 8" key="1">
    <citation type="submission" date="2024-10" db="EMBL/GenBank/DDBJ databases">
        <title>The Natural Products Discovery Center: Release of the First 8490 Sequenced Strains for Exploring Actinobacteria Biosynthetic Diversity.</title>
        <authorList>
            <person name="Kalkreuter E."/>
            <person name="Kautsar S.A."/>
            <person name="Yang D."/>
            <person name="Bader C.D."/>
            <person name="Teijaro C.N."/>
            <person name="Fluegel L."/>
            <person name="Davis C.M."/>
            <person name="Simpson J.R."/>
            <person name="Lauterbach L."/>
            <person name="Steele A.D."/>
            <person name="Gui C."/>
            <person name="Meng S."/>
            <person name="Li G."/>
            <person name="Viehrig K."/>
            <person name="Ye F."/>
            <person name="Su P."/>
            <person name="Kiefer A.F."/>
            <person name="Nichols A."/>
            <person name="Cepeda A.J."/>
            <person name="Yan W."/>
            <person name="Fan B."/>
            <person name="Jiang Y."/>
            <person name="Adhikari A."/>
            <person name="Zheng C.-J."/>
            <person name="Schuster L."/>
            <person name="Cowan T.M."/>
            <person name="Smanski M.J."/>
            <person name="Chevrette M.G."/>
            <person name="De Carvalho L.P.S."/>
            <person name="Shen B."/>
        </authorList>
    </citation>
    <scope>NUCLEOTIDE SEQUENCE [LARGE SCALE GENOMIC DNA]</scope>
    <source>
        <strain evidence="7 8">NPDC017990</strain>
    </source>
</reference>
<sequence>MKTPTSPTSTTAPASTGARGNALAEVWPLSPLQEGLLFHTSFDGEGPDVYALQTVISISGPLDPARFRVSWQALLDRHAALRASFHERKSGAPVQLIARTVRLPWREIDLSGLAEAERTARAAELAAQEHAKRLDLAAAPLLRLLLIRLPDQRHQLVLTTHHILMDGWSMPVLLDELATVYAAGGNSRTLPPVAGYRDYLAWLNRQDKAAARAAWRAELADVEEPTLVAAADPKRTAVLPQECRLDLSEPATRALTELARTHGLTVNTVVQGAWALVLARLARRRDVVFGATVAGRPAELPGAESMVGLLINTLPVRVRLRPELSVLELLTGLQQRQSELMAHQHLGLAEIQRAAGPGAGFDTLVVYESFPRAPEPRRGHTETYTISGGETRQATNYPLTVGVTPHDRLRIELAYRPDLFGRRKAEQIVRRLVRVLEQVAADPRVRLSEIDVLGAGERALVVGEWNATARPVGSLSVPERFREWAVRNPEAAAVRCGAEALSYGELEVRSNRLARYLRRRGVRSEVRVGLRLPRGVDMVVSMLAVWKAGGAYVPLDPEYPVERLEFMTVDSGASMVIDAEWLTHACAGIAAEQDAPLEVPIDPAQLAYVIYTSGSTGRPKGVAVAHRGVANLVEAMGPALGAGPGEVTLQFASFSFDASVLDVAATLASGGTLAIAAGEERTDPQALAEMIRTAGVTVASVVPSLLSVLDPKTVAGVRNWVLGAERLTADLAAKWRAQAGVWNTYGPTEATVMTTAVALNEGITPDDQPPAIGGPLPNTRVYVLDDFLRPVPIGATGEVYLAGAGLARGYLGRRELTAERFVACPYADGGRMYRTGDLAKWSGEGLLHFRGRADEQVKIRGFRIELGEIESVLTAHPDITRATVVVRDDRLAAYAVAETAPDTATIREFAATRLPDYMVPATVTVLDALPLTPNGKVDKTALPAPGIARERGRTPSTPIEELLCTLFAEVLGADEVGVDDDFFRLGGDSIMSMQLASRVRRAGWVVSPRQVFEERTPAGLARVVAGTDSGASVVDASGVGEIAFTPVMRSLGSAVTEAGFAQWMVVGAPPGLGVEALTSGVAALLDAHDMLRARLVASESKLVVPEPGSTDAAELVSRVDAANVPAGALDTLVAARAEAAVGRLDPGAGVMAQVVWLDAGSERVGRLVVVVHHLAVDGVSWRVLLPDLRAACEAVAAGRKPVLEAVGTSFRRWSQLLAAEAVSEHRTAELPAWKQLLAAGEPLLGRRQLDPAQDTERTTIRRRWPVPTATAETLVTRTPAVFHCGVHEVLLAALAGAVAHWRPEYGDGVLVDIEGHGREQLHDTVDLSRTVGWFASRRPVRLRVGTSGPARARTGGPAAGTLLKAVKEQAKAASGDGLGFELLRYLNPGTAPVLAGLPAPQIGFNYLGRFPAGDSSGPPAAWEPVGESALGGAVDPGMPARHTLEAGALVQDTPHGPELSLSLAWPSGLLDAADADRLGLGWLDLLAGLAAHTTADPAAGGHTPSDFPLLDLAQDEVDDLESAWADDRA</sequence>
<keyword evidence="5" id="KW-0045">Antibiotic biosynthesis</keyword>
<evidence type="ECO:0000256" key="3">
    <source>
        <dbReference type="ARBA" id="ARBA00022553"/>
    </source>
</evidence>
<dbReference type="Pfam" id="PF13193">
    <property type="entry name" value="AMP-binding_C"/>
    <property type="match status" value="1"/>
</dbReference>
<dbReference type="NCBIfam" id="TIGR01720">
    <property type="entry name" value="NRPS-para261"/>
    <property type="match status" value="1"/>
</dbReference>
<dbReference type="CDD" id="cd19543">
    <property type="entry name" value="DCL_NRPS"/>
    <property type="match status" value="1"/>
</dbReference>
<evidence type="ECO:0000256" key="5">
    <source>
        <dbReference type="ARBA" id="ARBA00023194"/>
    </source>
</evidence>
<dbReference type="InterPro" id="IPR006162">
    <property type="entry name" value="Ppantetheine_attach_site"/>
</dbReference>
<dbReference type="Gene3D" id="3.40.50.12780">
    <property type="entry name" value="N-terminal domain of ligase-like"/>
    <property type="match status" value="1"/>
</dbReference>
<dbReference type="SUPFAM" id="SSF52777">
    <property type="entry name" value="CoA-dependent acyltransferases"/>
    <property type="match status" value="4"/>
</dbReference>
<accession>A0ABW7R011</accession>
<dbReference type="CDD" id="cd05930">
    <property type="entry name" value="A_NRPS"/>
    <property type="match status" value="1"/>
</dbReference>
<dbReference type="SMART" id="SM00823">
    <property type="entry name" value="PKS_PP"/>
    <property type="match status" value="1"/>
</dbReference>
<dbReference type="InterPro" id="IPR045851">
    <property type="entry name" value="AMP-bd_C_sf"/>
</dbReference>
<dbReference type="Proteomes" id="UP001610818">
    <property type="component" value="Unassembled WGS sequence"/>
</dbReference>
<protein>
    <submittedName>
        <fullName evidence="7">Amino acid adenylation domain-containing protein</fullName>
    </submittedName>
</protein>
<dbReference type="PROSITE" id="PS00012">
    <property type="entry name" value="PHOSPHOPANTETHEINE"/>
    <property type="match status" value="1"/>
</dbReference>
<dbReference type="SUPFAM" id="SSF56801">
    <property type="entry name" value="Acetyl-CoA synthetase-like"/>
    <property type="match status" value="1"/>
</dbReference>
<dbReference type="NCBIfam" id="TIGR01733">
    <property type="entry name" value="AA-adenyl-dom"/>
    <property type="match status" value="1"/>
</dbReference>
<dbReference type="InterPro" id="IPR020806">
    <property type="entry name" value="PKS_PP-bd"/>
</dbReference>
<dbReference type="EMBL" id="JBIRGQ010000008">
    <property type="protein sequence ID" value="MFH8550616.1"/>
    <property type="molecule type" value="Genomic_DNA"/>
</dbReference>
<dbReference type="Gene3D" id="3.30.559.30">
    <property type="entry name" value="Nonribosomal peptide synthetase, condensation domain"/>
    <property type="match status" value="2"/>
</dbReference>
<dbReference type="InterPro" id="IPR042099">
    <property type="entry name" value="ANL_N_sf"/>
</dbReference>
<gene>
    <name evidence="7" type="ORF">ACH4F9_37055</name>
</gene>
<dbReference type="InterPro" id="IPR009081">
    <property type="entry name" value="PP-bd_ACP"/>
</dbReference>
<dbReference type="Pfam" id="PF00501">
    <property type="entry name" value="AMP-binding"/>
    <property type="match status" value="1"/>
</dbReference>
<evidence type="ECO:0000256" key="2">
    <source>
        <dbReference type="ARBA" id="ARBA00022450"/>
    </source>
</evidence>
<keyword evidence="8" id="KW-1185">Reference proteome</keyword>
<keyword evidence="4" id="KW-0677">Repeat</keyword>
<evidence type="ECO:0000259" key="6">
    <source>
        <dbReference type="PROSITE" id="PS50075"/>
    </source>
</evidence>
<dbReference type="PROSITE" id="PS50075">
    <property type="entry name" value="CARRIER"/>
    <property type="match status" value="1"/>
</dbReference>
<dbReference type="PANTHER" id="PTHR45527:SF1">
    <property type="entry name" value="FATTY ACID SYNTHASE"/>
    <property type="match status" value="1"/>
</dbReference>
<dbReference type="Gene3D" id="3.30.300.30">
    <property type="match status" value="1"/>
</dbReference>
<organism evidence="7 8">
    <name type="scientific">Streptomyces longisporoflavus</name>
    <dbReference type="NCBI Taxonomy" id="28044"/>
    <lineage>
        <taxon>Bacteria</taxon>
        <taxon>Bacillati</taxon>
        <taxon>Actinomycetota</taxon>
        <taxon>Actinomycetes</taxon>
        <taxon>Kitasatosporales</taxon>
        <taxon>Streptomycetaceae</taxon>
        <taxon>Streptomyces</taxon>
    </lineage>
</organism>
<dbReference type="PANTHER" id="PTHR45527">
    <property type="entry name" value="NONRIBOSOMAL PEPTIDE SYNTHETASE"/>
    <property type="match status" value="1"/>
</dbReference>
<comment type="cofactor">
    <cofactor evidence="1">
        <name>pantetheine 4'-phosphate</name>
        <dbReference type="ChEBI" id="CHEBI:47942"/>
    </cofactor>
</comment>
<keyword evidence="3" id="KW-0597">Phosphoprotein</keyword>
<evidence type="ECO:0000256" key="1">
    <source>
        <dbReference type="ARBA" id="ARBA00001957"/>
    </source>
</evidence>